<comment type="caution">
    <text evidence="2">The sequence shown here is derived from an EMBL/GenBank/DDBJ whole genome shotgun (WGS) entry which is preliminary data.</text>
</comment>
<name>A0A9Q0MMR5_9DIPT</name>
<protein>
    <submittedName>
        <fullName evidence="2">Uncharacterized protein</fullName>
    </submittedName>
</protein>
<accession>A0A9Q0MMR5</accession>
<keyword evidence="3" id="KW-1185">Reference proteome</keyword>
<sequence length="262" mass="29141">MSKIAAPYPKTSIKQNFENRKSIKNDIMFIPATTSKYPIKDHIDRIDAENCEEKPIGFVTEWISTYIFLEKNQEKFYLYLIISVTVGVLLCLILVIGRLWIQKRRLKKDPSTIQSSNTGETTLPNGFSDDISEIDADIDLTTPLPLPSVSRSDQSYGAYTPSPSPYGNLGPSNVSHTSTTMLVPSNSIIGGQPAIIGASNALLYNPTTHTQAGAMMNPHYPPPMYLSGSVIGHGTLRRPREYEHTPPRILSKIDADQQYYYG</sequence>
<keyword evidence="1" id="KW-0812">Transmembrane</keyword>
<evidence type="ECO:0000313" key="2">
    <source>
        <dbReference type="EMBL" id="KAJ6634805.1"/>
    </source>
</evidence>
<evidence type="ECO:0000313" key="3">
    <source>
        <dbReference type="Proteomes" id="UP001151699"/>
    </source>
</evidence>
<keyword evidence="1" id="KW-0472">Membrane</keyword>
<proteinExistence type="predicted"/>
<gene>
    <name evidence="2" type="ORF">Bhyg_13385</name>
</gene>
<dbReference type="OrthoDB" id="5970528at2759"/>
<dbReference type="Proteomes" id="UP001151699">
    <property type="component" value="Chromosome C"/>
</dbReference>
<reference evidence="2" key="1">
    <citation type="submission" date="2022-07" db="EMBL/GenBank/DDBJ databases">
        <authorList>
            <person name="Trinca V."/>
            <person name="Uliana J.V.C."/>
            <person name="Torres T.T."/>
            <person name="Ward R.J."/>
            <person name="Monesi N."/>
        </authorList>
    </citation>
    <scope>NUCLEOTIDE SEQUENCE</scope>
    <source>
        <strain evidence="2">HSMRA1968</strain>
        <tissue evidence="2">Whole embryos</tissue>
    </source>
</reference>
<dbReference type="AlphaFoldDB" id="A0A9Q0MMR5"/>
<keyword evidence="1" id="KW-1133">Transmembrane helix</keyword>
<evidence type="ECO:0000256" key="1">
    <source>
        <dbReference type="SAM" id="Phobius"/>
    </source>
</evidence>
<dbReference type="EMBL" id="WJQU01000004">
    <property type="protein sequence ID" value="KAJ6634805.1"/>
    <property type="molecule type" value="Genomic_DNA"/>
</dbReference>
<organism evidence="2 3">
    <name type="scientific">Pseudolycoriella hygida</name>
    <dbReference type="NCBI Taxonomy" id="35572"/>
    <lineage>
        <taxon>Eukaryota</taxon>
        <taxon>Metazoa</taxon>
        <taxon>Ecdysozoa</taxon>
        <taxon>Arthropoda</taxon>
        <taxon>Hexapoda</taxon>
        <taxon>Insecta</taxon>
        <taxon>Pterygota</taxon>
        <taxon>Neoptera</taxon>
        <taxon>Endopterygota</taxon>
        <taxon>Diptera</taxon>
        <taxon>Nematocera</taxon>
        <taxon>Sciaroidea</taxon>
        <taxon>Sciaridae</taxon>
        <taxon>Pseudolycoriella</taxon>
    </lineage>
</organism>
<feature type="transmembrane region" description="Helical" evidence="1">
    <location>
        <begin position="76"/>
        <end position="101"/>
    </location>
</feature>